<name>A0A379DWT3_9BACT</name>
<proteinExistence type="predicted"/>
<dbReference type="EMBL" id="UGTL01000001">
    <property type="protein sequence ID" value="SUB84524.1"/>
    <property type="molecule type" value="Genomic_DNA"/>
</dbReference>
<reference evidence="2 3" key="1">
    <citation type="submission" date="2018-06" db="EMBL/GenBank/DDBJ databases">
        <authorList>
            <consortium name="Pathogen Informatics"/>
            <person name="Doyle S."/>
        </authorList>
    </citation>
    <scope>NUCLEOTIDE SEQUENCE [LARGE SCALE GENOMIC DNA]</scope>
    <source>
        <strain evidence="2 3">NCTC11157</strain>
    </source>
</reference>
<evidence type="ECO:0000313" key="2">
    <source>
        <dbReference type="EMBL" id="SUB84524.1"/>
    </source>
</evidence>
<feature type="transmembrane region" description="Helical" evidence="1">
    <location>
        <begin position="6"/>
        <end position="25"/>
    </location>
</feature>
<dbReference type="RefSeq" id="WP_004356087.1">
    <property type="nucleotide sequence ID" value="NZ_CABOGP010000007.1"/>
</dbReference>
<keyword evidence="1" id="KW-0472">Membrane</keyword>
<evidence type="ECO:0000313" key="3">
    <source>
        <dbReference type="Proteomes" id="UP000254072"/>
    </source>
</evidence>
<keyword evidence="1" id="KW-0812">Transmembrane</keyword>
<sequence>MSSQVIIWSSVMLLLLVGFILRIAITARLTNGNQRIFEVSDEYDIYDWSDDEV</sequence>
<dbReference type="GeneID" id="91083794"/>
<organism evidence="2 3">
    <name type="scientific">Prevotella disiens</name>
    <dbReference type="NCBI Taxonomy" id="28130"/>
    <lineage>
        <taxon>Bacteria</taxon>
        <taxon>Pseudomonadati</taxon>
        <taxon>Bacteroidota</taxon>
        <taxon>Bacteroidia</taxon>
        <taxon>Bacteroidales</taxon>
        <taxon>Prevotellaceae</taxon>
        <taxon>Prevotella</taxon>
    </lineage>
</organism>
<dbReference type="AlphaFoldDB" id="A0A379DWT3"/>
<evidence type="ECO:0000256" key="1">
    <source>
        <dbReference type="SAM" id="Phobius"/>
    </source>
</evidence>
<keyword evidence="1" id="KW-1133">Transmembrane helix</keyword>
<protein>
    <submittedName>
        <fullName evidence="2">Uncharacterized protein</fullName>
    </submittedName>
</protein>
<dbReference type="Proteomes" id="UP000254072">
    <property type="component" value="Unassembled WGS sequence"/>
</dbReference>
<gene>
    <name evidence="2" type="ORF">NCTC11157_00227</name>
</gene>
<accession>A0A379DWT3</accession>